<evidence type="ECO:0000313" key="3">
    <source>
        <dbReference type="EMBL" id="KAK7077008.1"/>
    </source>
</evidence>
<keyword evidence="2" id="KW-0812">Transmembrane</keyword>
<dbReference type="InterPro" id="IPR050327">
    <property type="entry name" value="Proton-linked_MCT"/>
</dbReference>
<feature type="region of interest" description="Disordered" evidence="1">
    <location>
        <begin position="220"/>
        <end position="274"/>
    </location>
</feature>
<evidence type="ECO:0000256" key="1">
    <source>
        <dbReference type="SAM" id="MobiDB-lite"/>
    </source>
</evidence>
<dbReference type="AlphaFoldDB" id="A0AAN8XAQ1"/>
<feature type="transmembrane region" description="Helical" evidence="2">
    <location>
        <begin position="462"/>
        <end position="478"/>
    </location>
</feature>
<keyword evidence="2" id="KW-1133">Transmembrane helix</keyword>
<dbReference type="EMBL" id="JAXCGZ010009490">
    <property type="protein sequence ID" value="KAK7077008.1"/>
    <property type="molecule type" value="Genomic_DNA"/>
</dbReference>
<feature type="transmembrane region" description="Helical" evidence="2">
    <location>
        <begin position="182"/>
        <end position="202"/>
    </location>
</feature>
<feature type="compositionally biased region" description="Basic and acidic residues" evidence="1">
    <location>
        <begin position="224"/>
        <end position="259"/>
    </location>
</feature>
<dbReference type="Proteomes" id="UP001381693">
    <property type="component" value="Unassembled WGS sequence"/>
</dbReference>
<dbReference type="Gene3D" id="1.20.1250.20">
    <property type="entry name" value="MFS general substrate transporter like domains"/>
    <property type="match status" value="1"/>
</dbReference>
<name>A0AAN8XAQ1_HALRR</name>
<evidence type="ECO:0008006" key="5">
    <source>
        <dbReference type="Google" id="ProtNLM"/>
    </source>
</evidence>
<proteinExistence type="predicted"/>
<feature type="transmembrane region" description="Helical" evidence="2">
    <location>
        <begin position="118"/>
        <end position="134"/>
    </location>
</feature>
<keyword evidence="4" id="KW-1185">Reference proteome</keyword>
<comment type="caution">
    <text evidence="3">The sequence shown here is derived from an EMBL/GenBank/DDBJ whole genome shotgun (WGS) entry which is preliminary data.</text>
</comment>
<dbReference type="PANTHER" id="PTHR11360:SF306">
    <property type="entry name" value="RE01051P"/>
    <property type="match status" value="1"/>
</dbReference>
<gene>
    <name evidence="3" type="ORF">SK128_015739</name>
</gene>
<feature type="transmembrane region" description="Helical" evidence="2">
    <location>
        <begin position="36"/>
        <end position="55"/>
    </location>
</feature>
<feature type="transmembrane region" description="Helical" evidence="2">
    <location>
        <begin position="155"/>
        <end position="176"/>
    </location>
</feature>
<protein>
    <recommendedName>
        <fullName evidence="5">Monocarboxylate transporter</fullName>
    </recommendedName>
</protein>
<dbReference type="GO" id="GO:0008028">
    <property type="term" value="F:monocarboxylic acid transmembrane transporter activity"/>
    <property type="evidence" value="ECO:0007669"/>
    <property type="project" value="TreeGrafter"/>
</dbReference>
<feature type="transmembrane region" description="Helical" evidence="2">
    <location>
        <begin position="431"/>
        <end position="450"/>
    </location>
</feature>
<feature type="transmembrane region" description="Helical" evidence="2">
    <location>
        <begin position="95"/>
        <end position="112"/>
    </location>
</feature>
<keyword evidence="2" id="KW-0472">Membrane</keyword>
<evidence type="ECO:0000313" key="4">
    <source>
        <dbReference type="Proteomes" id="UP001381693"/>
    </source>
</evidence>
<reference evidence="3 4" key="1">
    <citation type="submission" date="2023-11" db="EMBL/GenBank/DDBJ databases">
        <title>Halocaridina rubra genome assembly.</title>
        <authorList>
            <person name="Smith C."/>
        </authorList>
    </citation>
    <scope>NUCLEOTIDE SEQUENCE [LARGE SCALE GENOMIC DNA]</scope>
    <source>
        <strain evidence="3">EP-1</strain>
        <tissue evidence="3">Whole</tissue>
    </source>
</reference>
<dbReference type="PANTHER" id="PTHR11360">
    <property type="entry name" value="MONOCARBOXYLATE TRANSPORTER"/>
    <property type="match status" value="1"/>
</dbReference>
<dbReference type="Pfam" id="PF07690">
    <property type="entry name" value="MFS_1"/>
    <property type="match status" value="1"/>
</dbReference>
<dbReference type="SUPFAM" id="SSF103473">
    <property type="entry name" value="MFS general substrate transporter"/>
    <property type="match status" value="1"/>
</dbReference>
<organism evidence="3 4">
    <name type="scientific">Halocaridina rubra</name>
    <name type="common">Hawaiian red shrimp</name>
    <dbReference type="NCBI Taxonomy" id="373956"/>
    <lineage>
        <taxon>Eukaryota</taxon>
        <taxon>Metazoa</taxon>
        <taxon>Ecdysozoa</taxon>
        <taxon>Arthropoda</taxon>
        <taxon>Crustacea</taxon>
        <taxon>Multicrustacea</taxon>
        <taxon>Malacostraca</taxon>
        <taxon>Eumalacostraca</taxon>
        <taxon>Eucarida</taxon>
        <taxon>Decapoda</taxon>
        <taxon>Pleocyemata</taxon>
        <taxon>Caridea</taxon>
        <taxon>Atyoidea</taxon>
        <taxon>Atyidae</taxon>
        <taxon>Halocaridina</taxon>
    </lineage>
</organism>
<accession>A0AAN8XAQ1</accession>
<dbReference type="InterPro" id="IPR036259">
    <property type="entry name" value="MFS_trans_sf"/>
</dbReference>
<sequence length="479" mass="53564">MGICSLTQYGTETGMHPVQTIVRTVELRETIRGRGWLKFSYTSVTYCFGIVYVYLVEEGYSNTQVAIIPAIMNGISNLLGPLSTGLTSHYSHRRVVCTGIMLVTVGLLLCSFFNNLVWFYLCYGVIIGVGGALIKPQGILLGQLYFDKKRATANGFSMVGMSLSLMTLPAVISYLVQEYSYPGAFLLWSAIVLHGIIGASLYHPVKWHLKKEKPILQDDATSLQHKEQSKKSIAKDTHDANDECEKVSSSETKSQHGDSSDSEDDSELDRKNIRRSFIDPLNSPKLNLSKMESVKHSPTDNFEVITLERKFKKLHDEKRNSRGSIYSIASSIRGGYDVVDELGSCASFMDKNMMQKNSLSKTHEAKNNEGEQHCTCCCLKLPKIHNMIKLSLLKHPAFIISSFSSIFNRMVYICFITYLPAIAKEKDIGKLAPLLLTCIAVFELLAKIIMSVISDCGWMPRRYFYIIGSFLASIAIICK</sequence>
<evidence type="ECO:0000256" key="2">
    <source>
        <dbReference type="SAM" id="Phobius"/>
    </source>
</evidence>
<dbReference type="InterPro" id="IPR011701">
    <property type="entry name" value="MFS"/>
</dbReference>
<feature type="transmembrane region" description="Helical" evidence="2">
    <location>
        <begin position="397"/>
        <end position="419"/>
    </location>
</feature>